<dbReference type="PANTHER" id="PTHR30118:SF15">
    <property type="entry name" value="TRANSCRIPTIONAL REGULATORY PROTEIN"/>
    <property type="match status" value="1"/>
</dbReference>
<dbReference type="Proteomes" id="UP000715095">
    <property type="component" value="Unassembled WGS sequence"/>
</dbReference>
<keyword evidence="7" id="KW-1185">Reference proteome</keyword>
<evidence type="ECO:0000256" key="1">
    <source>
        <dbReference type="ARBA" id="ARBA00009437"/>
    </source>
</evidence>
<dbReference type="InterPro" id="IPR036390">
    <property type="entry name" value="WH_DNA-bd_sf"/>
</dbReference>
<comment type="similarity">
    <text evidence="1">Belongs to the LysR transcriptional regulatory family.</text>
</comment>
<dbReference type="Pfam" id="PF03466">
    <property type="entry name" value="LysR_substrate"/>
    <property type="match status" value="1"/>
</dbReference>
<dbReference type="EMBL" id="JACJJC010000006">
    <property type="protein sequence ID" value="MBM6703913.1"/>
    <property type="molecule type" value="Genomic_DNA"/>
</dbReference>
<evidence type="ECO:0000313" key="7">
    <source>
        <dbReference type="Proteomes" id="UP000715095"/>
    </source>
</evidence>
<dbReference type="InterPro" id="IPR005119">
    <property type="entry name" value="LysR_subst-bd"/>
</dbReference>
<comment type="caution">
    <text evidence="6">The sequence shown here is derived from an EMBL/GenBank/DDBJ whole genome shotgun (WGS) entry which is preliminary data.</text>
</comment>
<dbReference type="SUPFAM" id="SSF46785">
    <property type="entry name" value="Winged helix' DNA-binding domain"/>
    <property type="match status" value="1"/>
</dbReference>
<dbReference type="CDD" id="cd08417">
    <property type="entry name" value="PBP2_Nitroaromatics_like"/>
    <property type="match status" value="1"/>
</dbReference>
<keyword evidence="4" id="KW-0804">Transcription</keyword>
<proteinExistence type="inferred from homology"/>
<evidence type="ECO:0000313" key="6">
    <source>
        <dbReference type="EMBL" id="MBM6703913.1"/>
    </source>
</evidence>
<dbReference type="RefSeq" id="WP_205102380.1">
    <property type="nucleotide sequence ID" value="NZ_JACJJC010000006.1"/>
</dbReference>
<dbReference type="Pfam" id="PF00126">
    <property type="entry name" value="HTH_1"/>
    <property type="match status" value="1"/>
</dbReference>
<sequence length="322" mass="36264">MTQLPNLDFEAVRIFTSLIETLNLSNTAETCGVSISSASRTIAKLRAVFKDELFHRYPHGMRPTQRAKELEAPMRRLLRGYEEMLRSASDVFSPARESRMFRIGAVDQGVFCYLSHGLTNILRDAPNCGVNFLPLNADFTEELKSGELDLALYPYSERLEDFCTQVVCRDIFVFAVLADHPLAHRVAAGESVTMRDIGAYRKLGVSVTPRHHLRMDHFSVPQSHIQLRAADTAVWTPYFSLFPTLLGCTDLVAVMPLQLAHRFNQIGCELVVLGRPSDAKTFEPVLVWHERTQGDPALQWLRSHFLAAIPPLPNPEDVPVLH</sequence>
<feature type="domain" description="HTH lysR-type" evidence="5">
    <location>
        <begin position="7"/>
        <end position="64"/>
    </location>
</feature>
<evidence type="ECO:0000256" key="3">
    <source>
        <dbReference type="ARBA" id="ARBA00023125"/>
    </source>
</evidence>
<dbReference type="InterPro" id="IPR050389">
    <property type="entry name" value="LysR-type_TF"/>
</dbReference>
<evidence type="ECO:0000256" key="2">
    <source>
        <dbReference type="ARBA" id="ARBA00023015"/>
    </source>
</evidence>
<organism evidence="6 7">
    <name type="scientific">Sutterella massiliensis</name>
    <dbReference type="NCBI Taxonomy" id="1816689"/>
    <lineage>
        <taxon>Bacteria</taxon>
        <taxon>Pseudomonadati</taxon>
        <taxon>Pseudomonadota</taxon>
        <taxon>Betaproteobacteria</taxon>
        <taxon>Burkholderiales</taxon>
        <taxon>Sutterellaceae</taxon>
        <taxon>Sutterella</taxon>
    </lineage>
</organism>
<evidence type="ECO:0000259" key="5">
    <source>
        <dbReference type="PROSITE" id="PS50931"/>
    </source>
</evidence>
<dbReference type="Gene3D" id="3.40.190.10">
    <property type="entry name" value="Periplasmic binding protein-like II"/>
    <property type="match status" value="2"/>
</dbReference>
<dbReference type="InterPro" id="IPR037402">
    <property type="entry name" value="YidZ_PBP2"/>
</dbReference>
<dbReference type="InterPro" id="IPR036388">
    <property type="entry name" value="WH-like_DNA-bd_sf"/>
</dbReference>
<dbReference type="InterPro" id="IPR000847">
    <property type="entry name" value="LysR_HTH_N"/>
</dbReference>
<keyword evidence="3" id="KW-0238">DNA-binding</keyword>
<dbReference type="Gene3D" id="1.10.10.10">
    <property type="entry name" value="Winged helix-like DNA-binding domain superfamily/Winged helix DNA-binding domain"/>
    <property type="match status" value="1"/>
</dbReference>
<protein>
    <submittedName>
        <fullName evidence="6">LysR family transcriptional regulator</fullName>
    </submittedName>
</protein>
<gene>
    <name evidence="6" type="ORF">H6A60_05365</name>
</gene>
<evidence type="ECO:0000256" key="4">
    <source>
        <dbReference type="ARBA" id="ARBA00023163"/>
    </source>
</evidence>
<accession>A0ABS2DTA1</accession>
<dbReference type="PANTHER" id="PTHR30118">
    <property type="entry name" value="HTH-TYPE TRANSCRIPTIONAL REGULATOR LEUO-RELATED"/>
    <property type="match status" value="1"/>
</dbReference>
<reference evidence="6 7" key="1">
    <citation type="journal article" date="2021" name="Sci. Rep.">
        <title>The distribution of antibiotic resistance genes in chicken gut microbiota commensals.</title>
        <authorList>
            <person name="Juricova H."/>
            <person name="Matiasovicova J."/>
            <person name="Kubasova T."/>
            <person name="Cejkova D."/>
            <person name="Rychlik I."/>
        </authorList>
    </citation>
    <scope>NUCLEOTIDE SEQUENCE [LARGE SCALE GENOMIC DNA]</scope>
    <source>
        <strain evidence="6 7">An829</strain>
    </source>
</reference>
<name>A0ABS2DTA1_9BURK</name>
<dbReference type="PROSITE" id="PS50931">
    <property type="entry name" value="HTH_LYSR"/>
    <property type="match status" value="1"/>
</dbReference>
<keyword evidence="2" id="KW-0805">Transcription regulation</keyword>
<dbReference type="SUPFAM" id="SSF53850">
    <property type="entry name" value="Periplasmic binding protein-like II"/>
    <property type="match status" value="1"/>
</dbReference>